<keyword evidence="1" id="KW-0328">Glycosyltransferase</keyword>
<dbReference type="GO" id="GO:0004731">
    <property type="term" value="F:purine-nucleoside phosphorylase activity"/>
    <property type="evidence" value="ECO:0007669"/>
    <property type="project" value="UniProtKB-EC"/>
</dbReference>
<organism evidence="1 2">
    <name type="scientific">Staphylococcus aureus</name>
    <dbReference type="NCBI Taxonomy" id="1280"/>
    <lineage>
        <taxon>Bacteria</taxon>
        <taxon>Bacillati</taxon>
        <taxon>Bacillota</taxon>
        <taxon>Bacilli</taxon>
        <taxon>Bacillales</taxon>
        <taxon>Staphylococcaceae</taxon>
        <taxon>Staphylococcus</taxon>
    </lineage>
</organism>
<proteinExistence type="predicted"/>
<evidence type="ECO:0000313" key="2">
    <source>
        <dbReference type="Proteomes" id="UP000254502"/>
    </source>
</evidence>
<reference evidence="1 2" key="1">
    <citation type="submission" date="2018-06" db="EMBL/GenBank/DDBJ databases">
        <authorList>
            <consortium name="Pathogen Informatics"/>
            <person name="Doyle S."/>
        </authorList>
    </citation>
    <scope>NUCLEOTIDE SEQUENCE [LARGE SCALE GENOMIC DNA]</scope>
    <source>
        <strain evidence="1 2">NCTC5664</strain>
    </source>
</reference>
<dbReference type="SUPFAM" id="SSF53167">
    <property type="entry name" value="Purine and uridine phosphorylases"/>
    <property type="match status" value="1"/>
</dbReference>
<accession>A0A380DTI0</accession>
<dbReference type="AlphaFoldDB" id="A0A380DTI0"/>
<keyword evidence="1" id="KW-0808">Transferase</keyword>
<sequence length="39" mass="4358">MTKGTPHIQPNGVKIAKTVLMPGDPLRAKYIADNFFRKC</sequence>
<dbReference type="InterPro" id="IPR035994">
    <property type="entry name" value="Nucleoside_phosphorylase_sf"/>
</dbReference>
<dbReference type="GO" id="GO:0009116">
    <property type="term" value="P:nucleoside metabolic process"/>
    <property type="evidence" value="ECO:0007669"/>
    <property type="project" value="InterPro"/>
</dbReference>
<protein>
    <submittedName>
        <fullName evidence="1">Purine nucleoside phosphorylase</fullName>
        <ecNumber evidence="1">2.4.2.1</ecNumber>
    </submittedName>
</protein>
<dbReference type="Proteomes" id="UP000254502">
    <property type="component" value="Unassembled WGS sequence"/>
</dbReference>
<dbReference type="EMBL" id="UHAQ01000002">
    <property type="protein sequence ID" value="SUK49026.1"/>
    <property type="molecule type" value="Genomic_DNA"/>
</dbReference>
<name>A0A380DTI0_STAAU</name>
<dbReference type="EC" id="2.4.2.1" evidence="1"/>
<gene>
    <name evidence="1" type="primary">deoD_3</name>
    <name evidence="1" type="ORF">NCTC5664_01814</name>
</gene>
<evidence type="ECO:0000313" key="1">
    <source>
        <dbReference type="EMBL" id="SUK49026.1"/>
    </source>
</evidence>